<dbReference type="Proteomes" id="UP000835052">
    <property type="component" value="Unassembled WGS sequence"/>
</dbReference>
<accession>A0A8S1H652</accession>
<keyword evidence="2 3" id="KW-0119">Carbohydrate metabolism</keyword>
<evidence type="ECO:0000313" key="7">
    <source>
        <dbReference type="Proteomes" id="UP000835052"/>
    </source>
</evidence>
<evidence type="ECO:0000256" key="1">
    <source>
        <dbReference type="ARBA" id="ARBA00022600"/>
    </source>
</evidence>
<protein>
    <recommendedName>
        <fullName evidence="3">Protein phosphatase 1 regulatory subunit</fullName>
    </recommendedName>
</protein>
<comment type="caution">
    <text evidence="6">The sequence shown here is derived from an EMBL/GenBank/DDBJ whole genome shotgun (WGS) entry which is preliminary data.</text>
</comment>
<dbReference type="GO" id="GO:0005979">
    <property type="term" value="P:regulation of glycogen biosynthetic process"/>
    <property type="evidence" value="ECO:0007669"/>
    <property type="project" value="TreeGrafter"/>
</dbReference>
<feature type="compositionally biased region" description="Acidic residues" evidence="4">
    <location>
        <begin position="110"/>
        <end position="121"/>
    </location>
</feature>
<evidence type="ECO:0000256" key="4">
    <source>
        <dbReference type="SAM" id="MobiDB-lite"/>
    </source>
</evidence>
<dbReference type="GO" id="GO:0005977">
    <property type="term" value="P:glycogen metabolic process"/>
    <property type="evidence" value="ECO:0007669"/>
    <property type="project" value="UniProtKB-KW"/>
</dbReference>
<dbReference type="PROSITE" id="PS51257">
    <property type="entry name" value="PROKAR_LIPOPROTEIN"/>
    <property type="match status" value="1"/>
</dbReference>
<proteinExistence type="predicted"/>
<gene>
    <name evidence="6" type="ORF">CAUJ_LOCUS6582</name>
</gene>
<dbReference type="GO" id="GO:0008157">
    <property type="term" value="F:protein phosphatase 1 binding"/>
    <property type="evidence" value="ECO:0007669"/>
    <property type="project" value="TreeGrafter"/>
</dbReference>
<dbReference type="InterPro" id="IPR017434">
    <property type="entry name" value="Pase-1_reg-su_3B/C/D_met"/>
</dbReference>
<name>A0A8S1H652_9PELO</name>
<dbReference type="GO" id="GO:2001069">
    <property type="term" value="F:glycogen binding"/>
    <property type="evidence" value="ECO:0007669"/>
    <property type="project" value="TreeGrafter"/>
</dbReference>
<dbReference type="GO" id="GO:0000164">
    <property type="term" value="C:protein phosphatase type 1 complex"/>
    <property type="evidence" value="ECO:0007669"/>
    <property type="project" value="TreeGrafter"/>
</dbReference>
<dbReference type="OrthoDB" id="1881at2759"/>
<dbReference type="PROSITE" id="PS51159">
    <property type="entry name" value="CBM21"/>
    <property type="match status" value="1"/>
</dbReference>
<dbReference type="Pfam" id="PF03370">
    <property type="entry name" value="CBM_21"/>
    <property type="match status" value="1"/>
</dbReference>
<feature type="compositionally biased region" description="Low complexity" evidence="4">
    <location>
        <begin position="85"/>
        <end position="95"/>
    </location>
</feature>
<dbReference type="InterPro" id="IPR050782">
    <property type="entry name" value="PP1_regulatory_subunit_3"/>
</dbReference>
<reference evidence="6" key="1">
    <citation type="submission" date="2020-10" db="EMBL/GenBank/DDBJ databases">
        <authorList>
            <person name="Kikuchi T."/>
        </authorList>
    </citation>
    <scope>NUCLEOTIDE SEQUENCE</scope>
    <source>
        <strain evidence="6">NKZ352</strain>
    </source>
</reference>
<dbReference type="EMBL" id="CAJGYM010000016">
    <property type="protein sequence ID" value="CAD6190663.1"/>
    <property type="molecule type" value="Genomic_DNA"/>
</dbReference>
<feature type="region of interest" description="Disordered" evidence="4">
    <location>
        <begin position="72"/>
        <end position="124"/>
    </location>
</feature>
<evidence type="ECO:0000313" key="6">
    <source>
        <dbReference type="EMBL" id="CAD6190663.1"/>
    </source>
</evidence>
<evidence type="ECO:0000256" key="2">
    <source>
        <dbReference type="ARBA" id="ARBA00023277"/>
    </source>
</evidence>
<dbReference type="InterPro" id="IPR005036">
    <property type="entry name" value="CBM21_dom"/>
</dbReference>
<dbReference type="PANTHER" id="PTHR12307:SF48">
    <property type="entry name" value="PROTEIN PHOSPHATASE 1 REGULATORY SUBUNIT"/>
    <property type="match status" value="1"/>
</dbReference>
<dbReference type="AlphaFoldDB" id="A0A8S1H652"/>
<evidence type="ECO:0000256" key="3">
    <source>
        <dbReference type="PIRNR" id="PIRNR038207"/>
    </source>
</evidence>
<sequence length="351" mass="40107">MGQEREWETCAHSAPASFFSVSTTGCRRAASFPFFGDSALQSPSLKVRSQSESEGLNRMRINSVKFETLRQRLGNPIDENDEGSDYGSKHSSSSSECDANDTSDFCAGQMDDEDTEKEEESECPRKSVRFADDCGKDLYCIRIATEPSDCPPKLSPSVLRRYRGESFEEDSQHEPAPVWNLNFKQPAAEYVRFREKLEKDKVSLENVIVKAEEYKVHGVIKVSNISFEKSVFIRYTMNGWLSHTDKQAVYQPSTSKIHDTFKFELELPHCVERVNKIEFCVCFIAGGVEHWDSNGGMNYQLECEVQHVQPRRTPLFGGTKYLDRDDAYKLDYTDWSKFAAWKSLSTDGPYW</sequence>
<evidence type="ECO:0000259" key="5">
    <source>
        <dbReference type="PROSITE" id="PS51159"/>
    </source>
</evidence>
<keyword evidence="1 3" id="KW-0321">Glycogen metabolism</keyword>
<dbReference type="PIRSF" id="PIRSF038207">
    <property type="entry name" value="PP1_GT_animal"/>
    <property type="match status" value="1"/>
</dbReference>
<dbReference type="PANTHER" id="PTHR12307">
    <property type="entry name" value="PROTEIN PHOSPHATASE 1 REGULATORY SUBUNIT"/>
    <property type="match status" value="1"/>
</dbReference>
<keyword evidence="7" id="KW-1185">Reference proteome</keyword>
<dbReference type="InterPro" id="IPR038175">
    <property type="entry name" value="CBM21_dom_sf"/>
</dbReference>
<organism evidence="6 7">
    <name type="scientific">Caenorhabditis auriculariae</name>
    <dbReference type="NCBI Taxonomy" id="2777116"/>
    <lineage>
        <taxon>Eukaryota</taxon>
        <taxon>Metazoa</taxon>
        <taxon>Ecdysozoa</taxon>
        <taxon>Nematoda</taxon>
        <taxon>Chromadorea</taxon>
        <taxon>Rhabditida</taxon>
        <taxon>Rhabditina</taxon>
        <taxon>Rhabditomorpha</taxon>
        <taxon>Rhabditoidea</taxon>
        <taxon>Rhabditidae</taxon>
        <taxon>Peloderinae</taxon>
        <taxon>Caenorhabditis</taxon>
    </lineage>
</organism>
<dbReference type="Gene3D" id="2.60.40.2440">
    <property type="entry name" value="Carbohydrate binding type-21 domain"/>
    <property type="match status" value="1"/>
</dbReference>
<feature type="domain" description="CBM21" evidence="5">
    <location>
        <begin position="194"/>
        <end position="302"/>
    </location>
</feature>